<dbReference type="PRINTS" id="PR00053">
    <property type="entry name" value="FORKHEAD"/>
</dbReference>
<dbReference type="InterPro" id="IPR001766">
    <property type="entry name" value="Fork_head_dom"/>
</dbReference>
<evidence type="ECO:0000256" key="3">
    <source>
        <dbReference type="ARBA" id="ARBA00023015"/>
    </source>
</evidence>
<keyword evidence="3" id="KW-0805">Transcription regulation</keyword>
<dbReference type="Gene3D" id="1.10.10.10">
    <property type="entry name" value="Winged helix-like DNA-binding domain superfamily/Winged helix DNA-binding domain"/>
    <property type="match status" value="1"/>
</dbReference>
<feature type="region of interest" description="Disordered" evidence="8">
    <location>
        <begin position="307"/>
        <end position="332"/>
    </location>
</feature>
<keyword evidence="4 7" id="KW-0238">DNA-binding</keyword>
<evidence type="ECO:0000256" key="5">
    <source>
        <dbReference type="ARBA" id="ARBA00023163"/>
    </source>
</evidence>
<feature type="domain" description="Fork-head" evidence="9">
    <location>
        <begin position="81"/>
        <end position="182"/>
    </location>
</feature>
<keyword evidence="5" id="KW-0804">Transcription</keyword>
<dbReference type="InterPro" id="IPR030456">
    <property type="entry name" value="TF_fork_head_CS_2"/>
</dbReference>
<dbReference type="VEuPathDB" id="VectorBase:GAUT037704"/>
<dbReference type="GO" id="GO:0000978">
    <property type="term" value="F:RNA polymerase II cis-regulatory region sequence-specific DNA binding"/>
    <property type="evidence" value="ECO:0007669"/>
    <property type="project" value="TreeGrafter"/>
</dbReference>
<organism evidence="10 11">
    <name type="scientific">Glossina austeni</name>
    <name type="common">Savannah tsetse fly</name>
    <dbReference type="NCBI Taxonomy" id="7395"/>
    <lineage>
        <taxon>Eukaryota</taxon>
        <taxon>Metazoa</taxon>
        <taxon>Ecdysozoa</taxon>
        <taxon>Arthropoda</taxon>
        <taxon>Hexapoda</taxon>
        <taxon>Insecta</taxon>
        <taxon>Pterygota</taxon>
        <taxon>Neoptera</taxon>
        <taxon>Endopterygota</taxon>
        <taxon>Diptera</taxon>
        <taxon>Brachycera</taxon>
        <taxon>Muscomorpha</taxon>
        <taxon>Hippoboscoidea</taxon>
        <taxon>Glossinidae</taxon>
        <taxon>Glossina</taxon>
    </lineage>
</organism>
<accession>A0A1A9VHM7</accession>
<reference evidence="10" key="1">
    <citation type="submission" date="2020-05" db="UniProtKB">
        <authorList>
            <consortium name="EnsemblMetazoa"/>
        </authorList>
    </citation>
    <scope>IDENTIFICATION</scope>
    <source>
        <strain evidence="10">TTRI</strain>
    </source>
</reference>
<evidence type="ECO:0000256" key="1">
    <source>
        <dbReference type="ARBA" id="ARBA00004123"/>
    </source>
</evidence>
<evidence type="ECO:0000256" key="2">
    <source>
        <dbReference type="ARBA" id="ARBA00022473"/>
    </source>
</evidence>
<evidence type="ECO:0000259" key="9">
    <source>
        <dbReference type="PROSITE" id="PS50039"/>
    </source>
</evidence>
<dbReference type="GO" id="GO:0005634">
    <property type="term" value="C:nucleus"/>
    <property type="evidence" value="ECO:0007669"/>
    <property type="project" value="UniProtKB-SubCell"/>
</dbReference>
<dbReference type="GO" id="GO:0009653">
    <property type="term" value="P:anatomical structure morphogenesis"/>
    <property type="evidence" value="ECO:0007669"/>
    <property type="project" value="TreeGrafter"/>
</dbReference>
<dbReference type="InterPro" id="IPR036390">
    <property type="entry name" value="WH_DNA-bd_sf"/>
</dbReference>
<dbReference type="PANTHER" id="PTHR11829:SF388">
    <property type="entry name" value="FORK HEAD DOMAIN-CONTAINING PROTEIN L1-RELATED"/>
    <property type="match status" value="1"/>
</dbReference>
<evidence type="ECO:0000256" key="7">
    <source>
        <dbReference type="PROSITE-ProRule" id="PRU00089"/>
    </source>
</evidence>
<keyword evidence="2" id="KW-0217">Developmental protein</keyword>
<dbReference type="STRING" id="7395.A0A1A9VHM7"/>
<dbReference type="GO" id="GO:0000981">
    <property type="term" value="F:DNA-binding transcription factor activity, RNA polymerase II-specific"/>
    <property type="evidence" value="ECO:0007669"/>
    <property type="project" value="TreeGrafter"/>
</dbReference>
<dbReference type="PROSITE" id="PS50039">
    <property type="entry name" value="FORK_HEAD_3"/>
    <property type="match status" value="1"/>
</dbReference>
<feature type="DNA-binding region" description="Fork-head" evidence="7">
    <location>
        <begin position="81"/>
        <end position="182"/>
    </location>
</feature>
<dbReference type="Pfam" id="PF00250">
    <property type="entry name" value="Forkhead"/>
    <property type="match status" value="1"/>
</dbReference>
<dbReference type="SUPFAM" id="SSF46785">
    <property type="entry name" value="Winged helix' DNA-binding domain"/>
    <property type="match status" value="1"/>
</dbReference>
<keyword evidence="6 7" id="KW-0539">Nucleus</keyword>
<dbReference type="GO" id="GO:0030154">
    <property type="term" value="P:cell differentiation"/>
    <property type="evidence" value="ECO:0007669"/>
    <property type="project" value="TreeGrafter"/>
</dbReference>
<evidence type="ECO:0000256" key="4">
    <source>
        <dbReference type="ARBA" id="ARBA00023125"/>
    </source>
</evidence>
<name>A0A1A9VHM7_GLOAU</name>
<sequence length="372" mass="41787">MLSSSYNLNLSQLSDQHTVKTSEYMDSSNNNVLISDILSDNMPTVTRNFYFYSPVHPLIGISNNFWSYPFSFLQNTQRAEKPPFSYIALIAMAISSAPNQRLTLSGIYKFIMDKFPYYRQGKSGWQNSIRHNLSLNDFFIKVPRDKNIVDENNESAGKGSYWMLDASANDMFEQGNYRRRRTRRQRQCLKTGTLLGESLKASIQPNNGERSASMNSIFNLNNSSTSTLNYSDRITEIHRQYLASLTPLNVLFRSSTMPCSQTSEDFKVTATTTSKTTTSAANKSSFFNALPESTEADSLDYSVDTLSNSSTSSSNEHLLTQPFTTSTSPTNSTKYATLTRTDNEAAFPTKNCSTNGSKHLIAFSIENIIKKD</sequence>
<proteinExistence type="predicted"/>
<keyword evidence="11" id="KW-1185">Reference proteome</keyword>
<evidence type="ECO:0000313" key="11">
    <source>
        <dbReference type="Proteomes" id="UP000078200"/>
    </source>
</evidence>
<dbReference type="PROSITE" id="PS00657">
    <property type="entry name" value="FORK_HEAD_1"/>
    <property type="match status" value="1"/>
</dbReference>
<dbReference type="AlphaFoldDB" id="A0A1A9VHM7"/>
<evidence type="ECO:0000313" key="10">
    <source>
        <dbReference type="EnsemblMetazoa" id="GAUT037704-PA"/>
    </source>
</evidence>
<dbReference type="FunFam" id="1.10.10.10:FF:000016">
    <property type="entry name" value="Forkhead box protein I1"/>
    <property type="match status" value="1"/>
</dbReference>
<dbReference type="PROSITE" id="PS00658">
    <property type="entry name" value="FORK_HEAD_2"/>
    <property type="match status" value="1"/>
</dbReference>
<evidence type="ECO:0000256" key="8">
    <source>
        <dbReference type="SAM" id="MobiDB-lite"/>
    </source>
</evidence>
<evidence type="ECO:0000256" key="6">
    <source>
        <dbReference type="ARBA" id="ARBA00023242"/>
    </source>
</evidence>
<dbReference type="EnsemblMetazoa" id="GAUT037704-RA">
    <property type="protein sequence ID" value="GAUT037704-PA"/>
    <property type="gene ID" value="GAUT037704"/>
</dbReference>
<protein>
    <recommendedName>
        <fullName evidence="9">Fork-head domain-containing protein</fullName>
    </recommendedName>
</protein>
<dbReference type="PANTHER" id="PTHR11829">
    <property type="entry name" value="FORKHEAD BOX PROTEIN"/>
    <property type="match status" value="1"/>
</dbReference>
<comment type="subcellular location">
    <subcellularLocation>
        <location evidence="1 7">Nucleus</location>
    </subcellularLocation>
</comment>
<dbReference type="SMART" id="SM00339">
    <property type="entry name" value="FH"/>
    <property type="match status" value="1"/>
</dbReference>
<dbReference type="InterPro" id="IPR036388">
    <property type="entry name" value="WH-like_DNA-bd_sf"/>
</dbReference>
<dbReference type="InterPro" id="IPR050211">
    <property type="entry name" value="FOX_domain-containing"/>
</dbReference>
<dbReference type="Proteomes" id="UP000078200">
    <property type="component" value="Unassembled WGS sequence"/>
</dbReference>
<dbReference type="InterPro" id="IPR018122">
    <property type="entry name" value="TF_fork_head_CS_1"/>
</dbReference>